<proteinExistence type="predicted"/>
<dbReference type="PANTHER" id="PTHR43065">
    <property type="entry name" value="SENSOR HISTIDINE KINASE"/>
    <property type="match status" value="1"/>
</dbReference>
<dbReference type="InterPro" id="IPR000700">
    <property type="entry name" value="PAS-assoc_C"/>
</dbReference>
<keyword evidence="9" id="KW-1185">Reference proteome</keyword>
<dbReference type="Pfam" id="PF02518">
    <property type="entry name" value="HATPase_c"/>
    <property type="match status" value="1"/>
</dbReference>
<dbReference type="Gene3D" id="3.30.565.10">
    <property type="entry name" value="Histidine kinase-like ATPase, C-terminal domain"/>
    <property type="match status" value="1"/>
</dbReference>
<evidence type="ECO:0000256" key="2">
    <source>
        <dbReference type="ARBA" id="ARBA00012438"/>
    </source>
</evidence>
<evidence type="ECO:0000259" key="7">
    <source>
        <dbReference type="PROSITE" id="PS50113"/>
    </source>
</evidence>
<evidence type="ECO:0000313" key="9">
    <source>
        <dbReference type="Proteomes" id="UP000057158"/>
    </source>
</evidence>
<dbReference type="RefSeq" id="WP_053549673.1">
    <property type="nucleotide sequence ID" value="NZ_CP010802.1"/>
</dbReference>
<keyword evidence="4" id="KW-0472">Membrane</keyword>
<dbReference type="GO" id="GO:0000155">
    <property type="term" value="F:phosphorelay sensor kinase activity"/>
    <property type="evidence" value="ECO:0007669"/>
    <property type="project" value="InterPro"/>
</dbReference>
<feature type="domain" description="PAC" evidence="7">
    <location>
        <begin position="381"/>
        <end position="431"/>
    </location>
</feature>
<gene>
    <name evidence="8" type="ORF">DSOUD_0680</name>
</gene>
<dbReference type="EC" id="2.7.13.3" evidence="2"/>
<dbReference type="CDD" id="cd00130">
    <property type="entry name" value="PAS"/>
    <property type="match status" value="1"/>
</dbReference>
<dbReference type="Proteomes" id="UP000057158">
    <property type="component" value="Chromosome"/>
</dbReference>
<dbReference type="InterPro" id="IPR000014">
    <property type="entry name" value="PAS"/>
</dbReference>
<dbReference type="EMBL" id="CP010802">
    <property type="protein sequence ID" value="ALC15468.1"/>
    <property type="molecule type" value="Genomic_DNA"/>
</dbReference>
<dbReference type="PRINTS" id="PR00344">
    <property type="entry name" value="BCTRLSENSOR"/>
</dbReference>
<dbReference type="Pfam" id="PF05228">
    <property type="entry name" value="CHASE4"/>
    <property type="match status" value="1"/>
</dbReference>
<dbReference type="Gene3D" id="1.10.287.130">
    <property type="match status" value="1"/>
</dbReference>
<comment type="catalytic activity">
    <reaction evidence="1">
        <text>ATP + protein L-histidine = ADP + protein N-phospho-L-histidine.</text>
        <dbReference type="EC" id="2.7.13.3"/>
    </reaction>
</comment>
<evidence type="ECO:0000256" key="4">
    <source>
        <dbReference type="SAM" id="Phobius"/>
    </source>
</evidence>
<dbReference type="InterPro" id="IPR036097">
    <property type="entry name" value="HisK_dim/P_sf"/>
</dbReference>
<keyword evidence="8" id="KW-0808">Transferase</keyword>
<dbReference type="PROSITE" id="PS50113">
    <property type="entry name" value="PAC"/>
    <property type="match status" value="1"/>
</dbReference>
<evidence type="ECO:0000313" key="8">
    <source>
        <dbReference type="EMBL" id="ALC15468.1"/>
    </source>
</evidence>
<dbReference type="STRING" id="1603606.DSOUD_0680"/>
<name>A0A0M5IQS8_9BACT</name>
<evidence type="ECO:0000259" key="6">
    <source>
        <dbReference type="PROSITE" id="PS50112"/>
    </source>
</evidence>
<dbReference type="Pfam" id="PF13188">
    <property type="entry name" value="PAS_8"/>
    <property type="match status" value="1"/>
</dbReference>
<feature type="domain" description="Histidine kinase" evidence="5">
    <location>
        <begin position="568"/>
        <end position="803"/>
    </location>
</feature>
<dbReference type="CDD" id="cd00082">
    <property type="entry name" value="HisKA"/>
    <property type="match status" value="1"/>
</dbReference>
<evidence type="ECO:0000256" key="3">
    <source>
        <dbReference type="ARBA" id="ARBA00022553"/>
    </source>
</evidence>
<dbReference type="SMART" id="SM00091">
    <property type="entry name" value="PAS"/>
    <property type="match status" value="2"/>
</dbReference>
<dbReference type="PROSITE" id="PS50109">
    <property type="entry name" value="HIS_KIN"/>
    <property type="match status" value="1"/>
</dbReference>
<keyword evidence="4" id="KW-1133">Transmembrane helix</keyword>
<dbReference type="PATRIC" id="fig|1603606.3.peg.742"/>
<dbReference type="SUPFAM" id="SSF47384">
    <property type="entry name" value="Homodimeric domain of signal transducing histidine kinase"/>
    <property type="match status" value="1"/>
</dbReference>
<keyword evidence="4" id="KW-0812">Transmembrane</keyword>
<dbReference type="NCBIfam" id="TIGR00229">
    <property type="entry name" value="sensory_box"/>
    <property type="match status" value="2"/>
</dbReference>
<accession>A0A0M5IQS8</accession>
<keyword evidence="3" id="KW-0597">Phosphoprotein</keyword>
<dbReference type="SMART" id="SM00387">
    <property type="entry name" value="HATPase_c"/>
    <property type="match status" value="1"/>
</dbReference>
<dbReference type="PANTHER" id="PTHR43065:SF42">
    <property type="entry name" value="TWO-COMPONENT SENSOR PPRA"/>
    <property type="match status" value="1"/>
</dbReference>
<organism evidence="8 9">
    <name type="scientific">Desulfuromonas soudanensis</name>
    <dbReference type="NCBI Taxonomy" id="1603606"/>
    <lineage>
        <taxon>Bacteria</taxon>
        <taxon>Pseudomonadati</taxon>
        <taxon>Thermodesulfobacteriota</taxon>
        <taxon>Desulfuromonadia</taxon>
        <taxon>Desulfuromonadales</taxon>
        <taxon>Desulfuromonadaceae</taxon>
        <taxon>Desulfuromonas</taxon>
    </lineage>
</organism>
<feature type="transmembrane region" description="Helical" evidence="4">
    <location>
        <begin position="276"/>
        <end position="298"/>
    </location>
</feature>
<dbReference type="InterPro" id="IPR005467">
    <property type="entry name" value="His_kinase_dom"/>
</dbReference>
<sequence length="803" mass="88694">MASALKNPSSSRNIPLDYRRRHLLWVGLAVLSLNLIALLLSEVFILSSFRDLEEERIREHADRAVNTLAREGEFLRRMVVDEAFWDKAYAFAADPGSNDMTGDMTAETLEEGRLSAIIMTDAEGRILFSCGYDLDAGSESSVAPVLLENLFPIQKRLTEGEIGSVQVGLLFARPYPFQVAAAPILKSDGTGPGRGMLLYARELNPGRIDKLGELIQLDLGIDSEKNLQTADSGVAVRRQGGTISAHVNLPDLLGRPGGALDVTIDRLIYSRGRASVRYFLCWTLGSSLLFALLAIWLLNRVSRLDARRAERDRLVRNLLERSGEAIFLIGMTDGRVLEANPRGRELFPLKEKAPRAENVFRTPEGNPFWEELSGQVREGLGNFSAELQNRSGQALWCEGSATQVSGEEDHYLLLQIRDVSTQKAAEDALKASAERYRQLFENSPLPMWVVDMENLRYLDVNQTALETYGYSREEFLAMPVLNPRPAGDGTRFPEVVSREKGGEDSVGPWPHRCKDGRILDMEIVRKEIPFADRSALLVMAEDMTEKESLRREADQVSRLAALGELAAGVAHEINNPNGMILRNLDFIGDILSDALPLLEKEGEAGLQLGGLDFSQVRTEVPQLIDDMQQGAGHIRDIVRDMKDFVRLDDPSDDGPLDLNEAVATAVRLLDGPIRKATDAFELQLGDDLPPGVGSSRQIGQVVLNLVMNACQSLPDRSRGILVRTRFDPAKKRILAEVIDQGRGVAKEDLERLTDPFFTTRREQGGTGLGLSVSARIVKQHRGTLSFQTEPGKGTQVTLALPVA</sequence>
<dbReference type="InterPro" id="IPR035965">
    <property type="entry name" value="PAS-like_dom_sf"/>
</dbReference>
<dbReference type="OrthoDB" id="5291281at2"/>
<reference evidence="8 9" key="1">
    <citation type="submission" date="2015-07" db="EMBL/GenBank/DDBJ databases">
        <title>Isolation and Genomic Characterization of a Novel Halophilic Metal-Reducing Deltaproteobacterium from the Deep Subsurface.</title>
        <authorList>
            <person name="Badalamenti J.P."/>
            <person name="Summers Z.M."/>
            <person name="Gralnick J.A."/>
            <person name="Bond D.R."/>
        </authorList>
    </citation>
    <scope>NUCLEOTIDE SEQUENCE [LARGE SCALE GENOMIC DNA]</scope>
    <source>
        <strain evidence="8 9">WTL</strain>
    </source>
</reference>
<dbReference type="InterPro" id="IPR036890">
    <property type="entry name" value="HATPase_C_sf"/>
</dbReference>
<dbReference type="PROSITE" id="PS50112">
    <property type="entry name" value="PAS"/>
    <property type="match status" value="1"/>
</dbReference>
<keyword evidence="8" id="KW-0418">Kinase</keyword>
<protein>
    <recommendedName>
        <fullName evidence="2">histidine kinase</fullName>
        <ecNumber evidence="2">2.7.13.3</ecNumber>
    </recommendedName>
</protein>
<dbReference type="SUPFAM" id="SSF55874">
    <property type="entry name" value="ATPase domain of HSP90 chaperone/DNA topoisomerase II/histidine kinase"/>
    <property type="match status" value="1"/>
</dbReference>
<dbReference type="SUPFAM" id="SSF55785">
    <property type="entry name" value="PYP-like sensor domain (PAS domain)"/>
    <property type="match status" value="2"/>
</dbReference>
<dbReference type="InterPro" id="IPR003661">
    <property type="entry name" value="HisK_dim/P_dom"/>
</dbReference>
<dbReference type="KEGG" id="des:DSOUD_0680"/>
<evidence type="ECO:0000256" key="1">
    <source>
        <dbReference type="ARBA" id="ARBA00000085"/>
    </source>
</evidence>
<dbReference type="Gene3D" id="3.30.450.20">
    <property type="entry name" value="PAS domain"/>
    <property type="match status" value="2"/>
</dbReference>
<feature type="domain" description="PAS" evidence="6">
    <location>
        <begin position="432"/>
        <end position="476"/>
    </location>
</feature>
<dbReference type="InterPro" id="IPR003594">
    <property type="entry name" value="HATPase_dom"/>
</dbReference>
<dbReference type="AlphaFoldDB" id="A0A0M5IQS8"/>
<dbReference type="InterPro" id="IPR007892">
    <property type="entry name" value="CHASE4"/>
</dbReference>
<feature type="transmembrane region" description="Helical" evidence="4">
    <location>
        <begin position="23"/>
        <end position="46"/>
    </location>
</feature>
<dbReference type="InterPro" id="IPR004358">
    <property type="entry name" value="Sig_transdc_His_kin-like_C"/>
</dbReference>
<dbReference type="Pfam" id="PF13426">
    <property type="entry name" value="PAS_9"/>
    <property type="match status" value="1"/>
</dbReference>
<evidence type="ECO:0000259" key="5">
    <source>
        <dbReference type="PROSITE" id="PS50109"/>
    </source>
</evidence>